<evidence type="ECO:0000313" key="4">
    <source>
        <dbReference type="Proteomes" id="UP000094224"/>
    </source>
</evidence>
<dbReference type="SMART" id="SM00829">
    <property type="entry name" value="PKS_ER"/>
    <property type="match status" value="1"/>
</dbReference>
<name>A0A1E3T9P8_9MYCO</name>
<dbReference type="InterPro" id="IPR013149">
    <property type="entry name" value="ADH-like_C"/>
</dbReference>
<evidence type="ECO:0000256" key="1">
    <source>
        <dbReference type="ARBA" id="ARBA00022857"/>
    </source>
</evidence>
<dbReference type="SUPFAM" id="SSF50129">
    <property type="entry name" value="GroES-like"/>
    <property type="match status" value="1"/>
</dbReference>
<evidence type="ECO:0000313" key="3">
    <source>
        <dbReference type="EMBL" id="ODR11035.1"/>
    </source>
</evidence>
<dbReference type="RefSeq" id="WP_069398302.1">
    <property type="nucleotide sequence ID" value="NZ_JACKTB010000097.1"/>
</dbReference>
<dbReference type="PANTHER" id="PTHR44154">
    <property type="entry name" value="QUINONE OXIDOREDUCTASE"/>
    <property type="match status" value="1"/>
</dbReference>
<evidence type="ECO:0000259" key="2">
    <source>
        <dbReference type="SMART" id="SM00829"/>
    </source>
</evidence>
<organism evidence="3 4">
    <name type="scientific">Mycobacterium sherrisii</name>
    <dbReference type="NCBI Taxonomy" id="243061"/>
    <lineage>
        <taxon>Bacteria</taxon>
        <taxon>Bacillati</taxon>
        <taxon>Actinomycetota</taxon>
        <taxon>Actinomycetes</taxon>
        <taxon>Mycobacteriales</taxon>
        <taxon>Mycobacteriaceae</taxon>
        <taxon>Mycobacterium</taxon>
        <taxon>Mycobacterium simiae complex</taxon>
    </lineage>
</organism>
<dbReference type="Gene3D" id="3.40.50.720">
    <property type="entry name" value="NAD(P)-binding Rossmann-like Domain"/>
    <property type="match status" value="1"/>
</dbReference>
<dbReference type="CDD" id="cd08253">
    <property type="entry name" value="zeta_crystallin"/>
    <property type="match status" value="1"/>
</dbReference>
<protein>
    <submittedName>
        <fullName evidence="3">NADPH:quinone reductase</fullName>
    </submittedName>
</protein>
<sequence>MKAIVYTEAGDPSVLQLVERPVPPVAAGQVRVRIAVSGVNPTDWKARQSSTVVAAGGQVPNQDGAGVVDAVGDNVIGLNVGDRVWVWDAAWQRADGTAQEYVVLPAHQVVPLPANASFDVGASLGIPALTAHRALTAHHRAPVQLEPGALRGFTVLVAGGAGVVGHAAIQLAVWSGATVIATVSDNEKAELARRAGAQQIINYRQEKLVPALLDRHPAGADIIVEVNLRANIESDLELVASHGTIANYASDERDVIPIPTRAGMDKNVRLQYILTYLTEPGAKLASVRAVTAAAAAGALEVGDQAGLPVIRYSLEQTADAHRASQEGVVGKILIDVAPVDNP</sequence>
<dbReference type="OrthoDB" id="7355832at2"/>
<dbReference type="Pfam" id="PF00107">
    <property type="entry name" value="ADH_zinc_N"/>
    <property type="match status" value="1"/>
</dbReference>
<feature type="domain" description="Enoyl reductase (ER)" evidence="2">
    <location>
        <begin position="10"/>
        <end position="334"/>
    </location>
</feature>
<dbReference type="SUPFAM" id="SSF51735">
    <property type="entry name" value="NAD(P)-binding Rossmann-fold domains"/>
    <property type="match status" value="1"/>
</dbReference>
<dbReference type="AlphaFoldDB" id="A0A1E3T9P8"/>
<dbReference type="InterPro" id="IPR051603">
    <property type="entry name" value="Zinc-ADH_QOR/CCCR"/>
</dbReference>
<dbReference type="Proteomes" id="UP000094224">
    <property type="component" value="Unassembled WGS sequence"/>
</dbReference>
<dbReference type="InterPro" id="IPR013154">
    <property type="entry name" value="ADH-like_N"/>
</dbReference>
<dbReference type="InterPro" id="IPR011032">
    <property type="entry name" value="GroES-like_sf"/>
</dbReference>
<accession>A0A1E3T9P8</accession>
<dbReference type="Gene3D" id="3.90.180.10">
    <property type="entry name" value="Medium-chain alcohol dehydrogenases, catalytic domain"/>
    <property type="match status" value="1"/>
</dbReference>
<dbReference type="PANTHER" id="PTHR44154:SF1">
    <property type="entry name" value="QUINONE OXIDOREDUCTASE"/>
    <property type="match status" value="1"/>
</dbReference>
<reference evidence="4" key="1">
    <citation type="submission" date="2016-09" db="EMBL/GenBank/DDBJ databases">
        <authorList>
            <person name="Greninger A.L."/>
            <person name="Jerome K.R."/>
            <person name="Mcnair B."/>
            <person name="Wallis C."/>
            <person name="Fang F."/>
        </authorList>
    </citation>
    <scope>NUCLEOTIDE SEQUENCE [LARGE SCALE GENOMIC DNA]</scope>
    <source>
        <strain evidence="4">BC1_M4</strain>
    </source>
</reference>
<keyword evidence="1" id="KW-0521">NADP</keyword>
<dbReference type="EMBL" id="MIHC01000001">
    <property type="protein sequence ID" value="ODR11035.1"/>
    <property type="molecule type" value="Genomic_DNA"/>
</dbReference>
<dbReference type="Pfam" id="PF08240">
    <property type="entry name" value="ADH_N"/>
    <property type="match status" value="1"/>
</dbReference>
<dbReference type="InterPro" id="IPR020843">
    <property type="entry name" value="ER"/>
</dbReference>
<keyword evidence="4" id="KW-1185">Reference proteome</keyword>
<dbReference type="GO" id="GO:0016491">
    <property type="term" value="F:oxidoreductase activity"/>
    <property type="evidence" value="ECO:0007669"/>
    <property type="project" value="InterPro"/>
</dbReference>
<gene>
    <name evidence="3" type="ORF">BHQ21_00185</name>
</gene>
<dbReference type="STRING" id="243061.AWC25_22465"/>
<dbReference type="InterPro" id="IPR036291">
    <property type="entry name" value="NAD(P)-bd_dom_sf"/>
</dbReference>
<proteinExistence type="predicted"/>
<comment type="caution">
    <text evidence="3">The sequence shown here is derived from an EMBL/GenBank/DDBJ whole genome shotgun (WGS) entry which is preliminary data.</text>
</comment>